<dbReference type="InterPro" id="IPR001841">
    <property type="entry name" value="Znf_RING"/>
</dbReference>
<feature type="domain" description="RING-type" evidence="5">
    <location>
        <begin position="8"/>
        <end position="49"/>
    </location>
</feature>
<protein>
    <recommendedName>
        <fullName evidence="5">RING-type domain-containing protein</fullName>
    </recommendedName>
</protein>
<reference evidence="6 7" key="1">
    <citation type="submission" date="2020-07" db="EMBL/GenBank/DDBJ databases">
        <title>Comparative genomics of pyrophilous fungi reveals a link between fire events and developmental genes.</title>
        <authorList>
            <consortium name="DOE Joint Genome Institute"/>
            <person name="Steindorff A.S."/>
            <person name="Carver A."/>
            <person name="Calhoun S."/>
            <person name="Stillman K."/>
            <person name="Liu H."/>
            <person name="Lipzen A."/>
            <person name="Pangilinan J."/>
            <person name="Labutti K."/>
            <person name="Bruns T.D."/>
            <person name="Grigoriev I.V."/>
        </authorList>
    </citation>
    <scope>NUCLEOTIDE SEQUENCE [LARGE SCALE GENOMIC DNA]</scope>
    <source>
        <strain evidence="6 7">CBS 144469</strain>
    </source>
</reference>
<keyword evidence="4" id="KW-0812">Transmembrane</keyword>
<dbReference type="GO" id="GO:0008270">
    <property type="term" value="F:zinc ion binding"/>
    <property type="evidence" value="ECO:0007669"/>
    <property type="project" value="UniProtKB-KW"/>
</dbReference>
<feature type="transmembrane region" description="Helical" evidence="4">
    <location>
        <begin position="545"/>
        <end position="567"/>
    </location>
</feature>
<feature type="compositionally biased region" description="Basic and acidic residues" evidence="3">
    <location>
        <begin position="834"/>
        <end position="843"/>
    </location>
</feature>
<sequence>MPAAKYLCNICMKYYEFHEFLFIQNRDCGHGFCKTCTEQRQTPTCALCDTPYGDVPPHRVYLDPVDSEDTSEERARRLTADKSAFLVEPNLKNLKNLRESLDDAEHDSSGEGMSDDSVKEEFRRATRILNAGAKLLMVELRGGRAVPKGSSQLRMMNNGDTDELQAHLQLLQSQVAEMKSQIDEKRSQKAELRSQIAEIRSQSQALRREQLSKAGSGKTEAMMQRAPEILGEARKQECTCAEARKALDAVDEKDFNLGRGTLPQLALHSTLSTRMILHIRSHACGEYGANTKGEMVLQCTSEVLESLRFAGTSATVSLLLKSCGSRDEDDESVSGGGISQWGGWEGWGGRCRVVWLAPRLHMLAYYLGAVCRTAFQVAFLFRLPGHPFLYFGDVRPISDLFMVLVNAFVFERPTMKFSQRLVGIQCDDQGGWCPDAVKGAGLAGSRNSMMDVGKVESLRKPHPRLYYSSPTTISFVAFPDNEPKGAYIRSVSLNIPLVKCLKSAECRLPGYPPVLSTIQPTRLPVASLAYAVSLIWAAKWNGGKVLYLIVRYLPFVELCIPAMLYNMATNLSGSDCLRIFRVGATITTIEATFAGVILFLRVYALSGADRRMGISLILLFLCMVLLIHATKGIQSASYSMMYRFLSSLVYMTSPIPTIIACLPSEGNLRALSIGFILHLARETSAWRLISLPRPELIIYSMSNEQPVGSHILKRWAVLLYASLSCVRREHHLQSRRTCTSTLYPNLNSTFTHTFDAKIGYITLLANLQMVLYSTLSARMVLHVRKLANRDYALDTKGDMMLANLDRSEEMGDTMRFAFAPVASDGRGGTRSSAGRRDSAVSTA</sequence>
<evidence type="ECO:0000256" key="1">
    <source>
        <dbReference type="PROSITE-ProRule" id="PRU00175"/>
    </source>
</evidence>
<dbReference type="OrthoDB" id="3341843at2759"/>
<dbReference type="Proteomes" id="UP000521943">
    <property type="component" value="Unassembled WGS sequence"/>
</dbReference>
<keyword evidence="2" id="KW-0175">Coiled coil</keyword>
<evidence type="ECO:0000259" key="5">
    <source>
        <dbReference type="PROSITE" id="PS50089"/>
    </source>
</evidence>
<keyword evidence="1" id="KW-0479">Metal-binding</keyword>
<gene>
    <name evidence="6" type="ORF">DFP72DRAFT_845035</name>
</gene>
<feature type="transmembrane region" description="Helical" evidence="4">
    <location>
        <begin position="579"/>
        <end position="600"/>
    </location>
</feature>
<keyword evidence="1" id="KW-0862">Zinc</keyword>
<dbReference type="PROSITE" id="PS50089">
    <property type="entry name" value="ZF_RING_2"/>
    <property type="match status" value="1"/>
</dbReference>
<dbReference type="InterPro" id="IPR013083">
    <property type="entry name" value="Znf_RING/FYVE/PHD"/>
</dbReference>
<keyword evidence="4" id="KW-1133">Transmembrane helix</keyword>
<feature type="transmembrane region" description="Helical" evidence="4">
    <location>
        <begin position="612"/>
        <end position="629"/>
    </location>
</feature>
<dbReference type="SUPFAM" id="SSF57850">
    <property type="entry name" value="RING/U-box"/>
    <property type="match status" value="1"/>
</dbReference>
<proteinExistence type="predicted"/>
<keyword evidence="4" id="KW-0472">Membrane</keyword>
<accession>A0A8H6I4N5</accession>
<evidence type="ECO:0000313" key="6">
    <source>
        <dbReference type="EMBL" id="KAF6758681.1"/>
    </source>
</evidence>
<feature type="region of interest" description="Disordered" evidence="3">
    <location>
        <begin position="824"/>
        <end position="843"/>
    </location>
</feature>
<evidence type="ECO:0000256" key="4">
    <source>
        <dbReference type="SAM" id="Phobius"/>
    </source>
</evidence>
<name>A0A8H6I4N5_9AGAR</name>
<comment type="caution">
    <text evidence="6">The sequence shown here is derived from an EMBL/GenBank/DDBJ whole genome shotgun (WGS) entry which is preliminary data.</text>
</comment>
<keyword evidence="1" id="KW-0863">Zinc-finger</keyword>
<evidence type="ECO:0000313" key="7">
    <source>
        <dbReference type="Proteomes" id="UP000521943"/>
    </source>
</evidence>
<dbReference type="Gene3D" id="3.30.40.10">
    <property type="entry name" value="Zinc/RING finger domain, C3HC4 (zinc finger)"/>
    <property type="match status" value="1"/>
</dbReference>
<feature type="coiled-coil region" evidence="2">
    <location>
        <begin position="161"/>
        <end position="209"/>
    </location>
</feature>
<dbReference type="AlphaFoldDB" id="A0A8H6I4N5"/>
<organism evidence="6 7">
    <name type="scientific">Ephemerocybe angulata</name>
    <dbReference type="NCBI Taxonomy" id="980116"/>
    <lineage>
        <taxon>Eukaryota</taxon>
        <taxon>Fungi</taxon>
        <taxon>Dikarya</taxon>
        <taxon>Basidiomycota</taxon>
        <taxon>Agaricomycotina</taxon>
        <taxon>Agaricomycetes</taxon>
        <taxon>Agaricomycetidae</taxon>
        <taxon>Agaricales</taxon>
        <taxon>Agaricineae</taxon>
        <taxon>Psathyrellaceae</taxon>
        <taxon>Ephemerocybe</taxon>
    </lineage>
</organism>
<keyword evidence="7" id="KW-1185">Reference proteome</keyword>
<dbReference type="EMBL" id="JACGCI010000018">
    <property type="protein sequence ID" value="KAF6758681.1"/>
    <property type="molecule type" value="Genomic_DNA"/>
</dbReference>
<feature type="transmembrane region" description="Helical" evidence="4">
    <location>
        <begin position="388"/>
        <end position="410"/>
    </location>
</feature>
<evidence type="ECO:0000256" key="2">
    <source>
        <dbReference type="SAM" id="Coils"/>
    </source>
</evidence>
<evidence type="ECO:0000256" key="3">
    <source>
        <dbReference type="SAM" id="MobiDB-lite"/>
    </source>
</evidence>